<dbReference type="AlphaFoldDB" id="A0A7R9C3B5"/>
<keyword evidence="1" id="KW-0175">Coiled coil</keyword>
<dbReference type="OrthoDB" id="9977011at2759"/>
<feature type="coiled-coil region" evidence="1">
    <location>
        <begin position="68"/>
        <end position="102"/>
    </location>
</feature>
<protein>
    <submittedName>
        <fullName evidence="2">Uncharacterized protein</fullName>
    </submittedName>
</protein>
<evidence type="ECO:0000313" key="2">
    <source>
        <dbReference type="EMBL" id="CAD7285223.1"/>
    </source>
</evidence>
<dbReference type="PANTHER" id="PTHR13400">
    <property type="entry name" value="CHEMOKINE C-C MOTIF RECEPTOR 1"/>
    <property type="match status" value="1"/>
</dbReference>
<reference evidence="2" key="1">
    <citation type="submission" date="2020-11" db="EMBL/GenBank/DDBJ databases">
        <authorList>
            <person name="Tran Van P."/>
        </authorList>
    </citation>
    <scope>NUCLEOTIDE SEQUENCE</scope>
</reference>
<proteinExistence type="predicted"/>
<keyword evidence="3" id="KW-1185">Reference proteome</keyword>
<evidence type="ECO:0000256" key="1">
    <source>
        <dbReference type="SAM" id="Coils"/>
    </source>
</evidence>
<dbReference type="InterPro" id="IPR025271">
    <property type="entry name" value="CCDC28"/>
</dbReference>
<sequence length="107" mass="11979">MERNLLKLLDDFHSGKLLAFGQNDNISRMETIRKQQEQLARLHFDVGAELSNDAKDSAAAGLLSQQRLEKSKQNMQKFTDSLKQLSISIEGLNSKKEAEESAKSDAT</sequence>
<organism evidence="2">
    <name type="scientific">Notodromas monacha</name>
    <dbReference type="NCBI Taxonomy" id="399045"/>
    <lineage>
        <taxon>Eukaryota</taxon>
        <taxon>Metazoa</taxon>
        <taxon>Ecdysozoa</taxon>
        <taxon>Arthropoda</taxon>
        <taxon>Crustacea</taxon>
        <taxon>Oligostraca</taxon>
        <taxon>Ostracoda</taxon>
        <taxon>Podocopa</taxon>
        <taxon>Podocopida</taxon>
        <taxon>Cypridocopina</taxon>
        <taxon>Cypridoidea</taxon>
        <taxon>Cyprididae</taxon>
        <taxon>Notodromas</taxon>
    </lineage>
</organism>
<dbReference type="EMBL" id="OA894668">
    <property type="protein sequence ID" value="CAD7285223.1"/>
    <property type="molecule type" value="Genomic_DNA"/>
</dbReference>
<dbReference type="EMBL" id="CAJPEX010012631">
    <property type="protein sequence ID" value="CAG0925375.1"/>
    <property type="molecule type" value="Genomic_DNA"/>
</dbReference>
<dbReference type="PANTHER" id="PTHR13400:SF4">
    <property type="entry name" value="COILED-COIL DOMAIN-CONTAINING PROTEIN 28A-LIKE PROTEIN"/>
    <property type="match status" value="1"/>
</dbReference>
<evidence type="ECO:0000313" key="3">
    <source>
        <dbReference type="Proteomes" id="UP000678499"/>
    </source>
</evidence>
<name>A0A7R9C3B5_9CRUS</name>
<accession>A0A7R9C3B5</accession>
<gene>
    <name evidence="2" type="ORF">NMOB1V02_LOCUS12825</name>
</gene>
<dbReference type="Pfam" id="PF13270">
    <property type="entry name" value="CCDC28"/>
    <property type="match status" value="1"/>
</dbReference>
<dbReference type="Proteomes" id="UP000678499">
    <property type="component" value="Unassembled WGS sequence"/>
</dbReference>